<dbReference type="InterPro" id="IPR018673">
    <property type="entry name" value="DUF2141"/>
</dbReference>
<protein>
    <submittedName>
        <fullName evidence="2">DUF2141 domain-containing protein</fullName>
    </submittedName>
</protein>
<evidence type="ECO:0000313" key="2">
    <source>
        <dbReference type="EMBL" id="NER17710.1"/>
    </source>
</evidence>
<keyword evidence="1" id="KW-0732">Signal</keyword>
<comment type="caution">
    <text evidence="2">The sequence shown here is derived from an EMBL/GenBank/DDBJ whole genome shotgun (WGS) entry which is preliminary data.</text>
</comment>
<gene>
    <name evidence="2" type="ORF">GWK10_10840</name>
</gene>
<reference evidence="2 3" key="1">
    <citation type="submission" date="2020-01" db="EMBL/GenBank/DDBJ databases">
        <title>Spongiivirga citrea KCTC 32990T.</title>
        <authorList>
            <person name="Wang G."/>
        </authorList>
    </citation>
    <scope>NUCLEOTIDE SEQUENCE [LARGE SCALE GENOMIC DNA]</scope>
    <source>
        <strain evidence="2 3">KCTC 32990</strain>
    </source>
</reference>
<name>A0A6M0CVB5_9FLAO</name>
<evidence type="ECO:0000313" key="3">
    <source>
        <dbReference type="Proteomes" id="UP000474296"/>
    </source>
</evidence>
<dbReference type="Proteomes" id="UP000474296">
    <property type="component" value="Unassembled WGS sequence"/>
</dbReference>
<organism evidence="2 3">
    <name type="scientific">Spongiivirga citrea</name>
    <dbReference type="NCBI Taxonomy" id="1481457"/>
    <lineage>
        <taxon>Bacteria</taxon>
        <taxon>Pseudomonadati</taxon>
        <taxon>Bacteroidota</taxon>
        <taxon>Flavobacteriia</taxon>
        <taxon>Flavobacteriales</taxon>
        <taxon>Flavobacteriaceae</taxon>
        <taxon>Spongiivirga</taxon>
    </lineage>
</organism>
<accession>A0A6M0CVB5</accession>
<feature type="chain" id="PRO_5026939958" evidence="1">
    <location>
        <begin position="20"/>
        <end position="138"/>
    </location>
</feature>
<dbReference type="EMBL" id="JAABOQ010000004">
    <property type="protein sequence ID" value="NER17710.1"/>
    <property type="molecule type" value="Genomic_DNA"/>
</dbReference>
<dbReference type="RefSeq" id="WP_164032384.1">
    <property type="nucleotide sequence ID" value="NZ_JAABOQ010000004.1"/>
</dbReference>
<sequence>MKKVILISFLLIAFSIGHAQEAGSIKVNVINASSDEGKVLIGLYDSEASFLKKTYKGTMAKPVDGKCQVIFKDIPYGEYAVSIFHDENDNNKLDTNFMGIPKEDNACSNQAKGFMGPPKYKDAKFTLGKESITIPIKL</sequence>
<dbReference type="Pfam" id="PF09912">
    <property type="entry name" value="DUF2141"/>
    <property type="match status" value="1"/>
</dbReference>
<evidence type="ECO:0000256" key="1">
    <source>
        <dbReference type="SAM" id="SignalP"/>
    </source>
</evidence>
<dbReference type="AlphaFoldDB" id="A0A6M0CVB5"/>
<keyword evidence="3" id="KW-1185">Reference proteome</keyword>
<proteinExistence type="predicted"/>
<feature type="signal peptide" evidence="1">
    <location>
        <begin position="1"/>
        <end position="19"/>
    </location>
</feature>